<accession>A0ABY4HDU2</accession>
<keyword evidence="3" id="KW-1185">Reference proteome</keyword>
<dbReference type="EMBL" id="CP095075">
    <property type="protein sequence ID" value="UOR12827.1"/>
    <property type="molecule type" value="Genomic_DNA"/>
</dbReference>
<sequence>MEGCSLGTFAALLIVILAVLFDFFWLDVDRKRWGWMKNWTKFQKGLFFSGFAVVSVLIYVGLSLEFL</sequence>
<dbReference type="Proteomes" id="UP000830326">
    <property type="component" value="Chromosome"/>
</dbReference>
<proteinExistence type="predicted"/>
<keyword evidence="1" id="KW-0472">Membrane</keyword>
<keyword evidence="1" id="KW-0812">Transmembrane</keyword>
<feature type="transmembrane region" description="Helical" evidence="1">
    <location>
        <begin position="6"/>
        <end position="26"/>
    </location>
</feature>
<feature type="transmembrane region" description="Helical" evidence="1">
    <location>
        <begin position="46"/>
        <end position="64"/>
    </location>
</feature>
<evidence type="ECO:0000313" key="2">
    <source>
        <dbReference type="EMBL" id="UOR12827.1"/>
    </source>
</evidence>
<name>A0ABY4HDU2_9BACI</name>
<evidence type="ECO:0000313" key="3">
    <source>
        <dbReference type="Proteomes" id="UP000830326"/>
    </source>
</evidence>
<protein>
    <submittedName>
        <fullName evidence="2">MFS transporter</fullName>
    </submittedName>
</protein>
<organism evidence="2 3">
    <name type="scientific">Halobacillus amylolyticus</name>
    <dbReference type="NCBI Taxonomy" id="2932259"/>
    <lineage>
        <taxon>Bacteria</taxon>
        <taxon>Bacillati</taxon>
        <taxon>Bacillota</taxon>
        <taxon>Bacilli</taxon>
        <taxon>Bacillales</taxon>
        <taxon>Bacillaceae</taxon>
        <taxon>Halobacillus</taxon>
    </lineage>
</organism>
<reference evidence="2" key="1">
    <citation type="submission" date="2022-04" db="EMBL/GenBank/DDBJ databases">
        <title>Halobacillus sp. isolated from saltern.</title>
        <authorList>
            <person name="Won M."/>
            <person name="Lee C.-M."/>
            <person name="Woen H.-Y."/>
            <person name="Kwon S.-W."/>
        </authorList>
    </citation>
    <scope>NUCLEOTIDE SEQUENCE</scope>
    <source>
        <strain evidence="2">SSHM10-5</strain>
    </source>
</reference>
<evidence type="ECO:0000256" key="1">
    <source>
        <dbReference type="SAM" id="Phobius"/>
    </source>
</evidence>
<gene>
    <name evidence="2" type="ORF">MUO15_04745</name>
</gene>
<keyword evidence="1" id="KW-1133">Transmembrane helix</keyword>